<dbReference type="OrthoDB" id="2979847at2759"/>
<evidence type="ECO:0008006" key="4">
    <source>
        <dbReference type="Google" id="ProtNLM"/>
    </source>
</evidence>
<sequence>MVPWGRCKPAGLSDSEPFHTLWRFVGANWLSGSQINDMLELLRYKVNTVPESMQNTPEAGTYWTAPDLRWIRDLAKDVVQSRSALITSGHLGPITDEPHWVAIVFDMTQPNGVLRYGDSFGGEIPGELVAACRWWLNQHTTVKLELAGLPIVHQEDGHSCGILVDNAQQDFVDLSVPLLETAKFMDARLEVFNKICVRALEQLEIERALAIAEDEDSDDRPFPGPPARVTGAKRPKGHPDAPTPNPSPQKHRIFKRQADDAVPAPAQPLFATHSSTFAPGPTVDVFGPGRLFLGPEDDAPVPPQSQSQMTTDANSTCVASDVESLPDDLPSLQNISDSEDDVSDDERDNSDTESMPNLEVDNTDDDAVLAHSHRAHAAPSHARPVSPPKQPSKRAAAGKGKITGYWKVETAEEKAVRLEKEAREYAERAEEARQREMEEKRKQMVRDRERGNERMRRHRERLREAKIADGWIPGKNRVSRAAHALSSPQTHFDATLEARRACRPRRDL</sequence>
<feature type="compositionally biased region" description="Basic and acidic residues" evidence="1">
    <location>
        <begin position="433"/>
        <end position="454"/>
    </location>
</feature>
<reference evidence="2" key="1">
    <citation type="submission" date="2020-05" db="EMBL/GenBank/DDBJ databases">
        <title>Mycena genomes resolve the evolution of fungal bioluminescence.</title>
        <authorList>
            <person name="Tsai I.J."/>
        </authorList>
    </citation>
    <scope>NUCLEOTIDE SEQUENCE</scope>
    <source>
        <strain evidence="2">CCC161011</strain>
    </source>
</reference>
<comment type="caution">
    <text evidence="2">The sequence shown here is derived from an EMBL/GenBank/DDBJ whole genome shotgun (WGS) entry which is preliminary data.</text>
</comment>
<proteinExistence type="predicted"/>
<feature type="compositionally biased region" description="Polar residues" evidence="1">
    <location>
        <begin position="304"/>
        <end position="318"/>
    </location>
</feature>
<gene>
    <name evidence="2" type="ORF">MVEN_00679900</name>
</gene>
<accession>A0A8H6YEC8</accession>
<feature type="compositionally biased region" description="Acidic residues" evidence="1">
    <location>
        <begin position="337"/>
        <end position="348"/>
    </location>
</feature>
<organism evidence="2 3">
    <name type="scientific">Mycena venus</name>
    <dbReference type="NCBI Taxonomy" id="2733690"/>
    <lineage>
        <taxon>Eukaryota</taxon>
        <taxon>Fungi</taxon>
        <taxon>Dikarya</taxon>
        <taxon>Basidiomycota</taxon>
        <taxon>Agaricomycotina</taxon>
        <taxon>Agaricomycetes</taxon>
        <taxon>Agaricomycetidae</taxon>
        <taxon>Agaricales</taxon>
        <taxon>Marasmiineae</taxon>
        <taxon>Mycenaceae</taxon>
        <taxon>Mycena</taxon>
    </lineage>
</organism>
<feature type="region of interest" description="Disordered" evidence="1">
    <location>
        <begin position="433"/>
        <end position="460"/>
    </location>
</feature>
<feature type="region of interest" description="Disordered" evidence="1">
    <location>
        <begin position="291"/>
        <end position="400"/>
    </location>
</feature>
<dbReference type="SUPFAM" id="SSF54001">
    <property type="entry name" value="Cysteine proteinases"/>
    <property type="match status" value="1"/>
</dbReference>
<evidence type="ECO:0000256" key="1">
    <source>
        <dbReference type="SAM" id="MobiDB-lite"/>
    </source>
</evidence>
<evidence type="ECO:0000313" key="2">
    <source>
        <dbReference type="EMBL" id="KAF7359565.1"/>
    </source>
</evidence>
<dbReference type="Proteomes" id="UP000620124">
    <property type="component" value="Unassembled WGS sequence"/>
</dbReference>
<keyword evidence="3" id="KW-1185">Reference proteome</keyword>
<dbReference type="InterPro" id="IPR038765">
    <property type="entry name" value="Papain-like_cys_pep_sf"/>
</dbReference>
<dbReference type="AlphaFoldDB" id="A0A8H6YEC8"/>
<evidence type="ECO:0000313" key="3">
    <source>
        <dbReference type="Proteomes" id="UP000620124"/>
    </source>
</evidence>
<feature type="region of interest" description="Disordered" evidence="1">
    <location>
        <begin position="214"/>
        <end position="251"/>
    </location>
</feature>
<protein>
    <recommendedName>
        <fullName evidence="4">Ubiquitin-like protease family profile domain-containing protein</fullName>
    </recommendedName>
</protein>
<name>A0A8H6YEC8_9AGAR</name>
<dbReference type="EMBL" id="JACAZI010000005">
    <property type="protein sequence ID" value="KAF7359565.1"/>
    <property type="molecule type" value="Genomic_DNA"/>
</dbReference>